<dbReference type="SUPFAM" id="SSF55136">
    <property type="entry name" value="Probable bacterial effector-binding domain"/>
    <property type="match status" value="1"/>
</dbReference>
<organism evidence="1 2">
    <name type="scientific">Halobaculum lipolyticum</name>
    <dbReference type="NCBI Taxonomy" id="3032001"/>
    <lineage>
        <taxon>Archaea</taxon>
        <taxon>Methanobacteriati</taxon>
        <taxon>Methanobacteriota</taxon>
        <taxon>Stenosarchaea group</taxon>
        <taxon>Halobacteria</taxon>
        <taxon>Halobacteriales</taxon>
        <taxon>Haloferacaceae</taxon>
        <taxon>Halobaculum</taxon>
    </lineage>
</organism>
<evidence type="ECO:0000313" key="1">
    <source>
        <dbReference type="EMBL" id="MFC7070013.1"/>
    </source>
</evidence>
<dbReference type="Proteomes" id="UP001596461">
    <property type="component" value="Unassembled WGS sequence"/>
</dbReference>
<dbReference type="PANTHER" id="PTHR11220:SF1">
    <property type="entry name" value="HEME-BINDING PROTEIN 2"/>
    <property type="match status" value="1"/>
</dbReference>
<dbReference type="Gene3D" id="3.20.80.10">
    <property type="entry name" value="Regulatory factor, effector binding domain"/>
    <property type="match status" value="2"/>
</dbReference>
<dbReference type="EMBL" id="JBHTAH010000007">
    <property type="protein sequence ID" value="MFC7070013.1"/>
    <property type="molecule type" value="Genomic_DNA"/>
</dbReference>
<name>A0ABD5WHN8_9EURY</name>
<dbReference type="InterPro" id="IPR011256">
    <property type="entry name" value="Reg_factor_effector_dom_sf"/>
</dbReference>
<comment type="caution">
    <text evidence="1">The sequence shown here is derived from an EMBL/GenBank/DDBJ whole genome shotgun (WGS) entry which is preliminary data.</text>
</comment>
<dbReference type="GeneID" id="81124823"/>
<reference evidence="1 2" key="1">
    <citation type="journal article" date="2019" name="Int. J. Syst. Evol. Microbiol.">
        <title>The Global Catalogue of Microorganisms (GCM) 10K type strain sequencing project: providing services to taxonomists for standard genome sequencing and annotation.</title>
        <authorList>
            <consortium name="The Broad Institute Genomics Platform"/>
            <consortium name="The Broad Institute Genome Sequencing Center for Infectious Disease"/>
            <person name="Wu L."/>
            <person name="Ma J."/>
        </authorList>
    </citation>
    <scope>NUCLEOTIDE SEQUENCE [LARGE SCALE GENOMIC DNA]</scope>
    <source>
        <strain evidence="1 2">DT31</strain>
    </source>
</reference>
<dbReference type="InterPro" id="IPR006917">
    <property type="entry name" value="SOUL_heme-bd"/>
</dbReference>
<proteinExistence type="predicted"/>
<gene>
    <name evidence="1" type="ORF">ACFQL9_10195</name>
</gene>
<sequence length="227" mass="24824">MKRTTSLALGVGGLVGLVGAWNLYRRYTTETVPYTVVATVGDVELRRYPPSVLAETVADSSGEAFGRLFRYIAGANETETDLAMTAPVEVDGDGGEGVSIPMTAPVEVSDGDRRIPMTAPVETDEGEDGVRMAFYLPAEFDAETAPRPTDEDVTLVAVPERTLAVRRFSWRATDRRVDREIRRLEDTLATASVPLAGEPFYMGYDAPWTLPFLRRNEVAVEVESTDA</sequence>
<dbReference type="Pfam" id="PF04832">
    <property type="entry name" value="SOUL"/>
    <property type="match status" value="1"/>
</dbReference>
<accession>A0ABD5WHN8</accession>
<protein>
    <submittedName>
        <fullName evidence="1">SOUL family heme-binding protein</fullName>
    </submittedName>
</protein>
<evidence type="ECO:0000313" key="2">
    <source>
        <dbReference type="Proteomes" id="UP001596461"/>
    </source>
</evidence>
<keyword evidence="2" id="KW-1185">Reference proteome</keyword>
<dbReference type="PANTHER" id="PTHR11220">
    <property type="entry name" value="HEME-BINDING PROTEIN-RELATED"/>
    <property type="match status" value="1"/>
</dbReference>
<dbReference type="RefSeq" id="WP_284032927.1">
    <property type="nucleotide sequence ID" value="NZ_CP126154.1"/>
</dbReference>
<dbReference type="AlphaFoldDB" id="A0ABD5WHN8"/>